<sequence>MHQSLIPLSVENHKNLGLITNRGWSFASSSPILTIVSAEVHRCAAFFPVAIMQISAKDAPEDQQEFELVSIHSVSAGENWFVAPDGRWLAGYVPAVLRAVPFRLMRAPDAQDQLVLCIDENSPLLTDTTKDPKARPLFEKDGSLSADMKTRLDFLTAVANDHGNTRAKLSAISKAGLLKPWSLTINKNNKPLHMKNLYQVDAEALDALSDEAFLGLRRVGALPLIYNHLASLAQTENLQRAATIQDQMTHQQDKKPKLEDMLDMGQNQDIELKF</sequence>
<protein>
    <recommendedName>
        <fullName evidence="3">SapC family protein</fullName>
    </recommendedName>
</protein>
<evidence type="ECO:0000313" key="2">
    <source>
        <dbReference type="Proteomes" id="UP000076066"/>
    </source>
</evidence>
<dbReference type="KEGG" id="hjo:AY555_10395"/>
<keyword evidence="2" id="KW-1185">Reference proteome</keyword>
<gene>
    <name evidence="1" type="ORF">AY555_10395</name>
</gene>
<dbReference type="AlphaFoldDB" id="A0A143DGW0"/>
<organism evidence="1 2">
    <name type="scientific">Haematospirillum jordaniae</name>
    <dbReference type="NCBI Taxonomy" id="1549855"/>
    <lineage>
        <taxon>Bacteria</taxon>
        <taxon>Pseudomonadati</taxon>
        <taxon>Pseudomonadota</taxon>
        <taxon>Alphaproteobacteria</taxon>
        <taxon>Rhodospirillales</taxon>
        <taxon>Novispirillaceae</taxon>
        <taxon>Haematospirillum</taxon>
    </lineage>
</organism>
<dbReference type="GeneID" id="53317559"/>
<dbReference type="EMBL" id="CP014527">
    <property type="protein sequence ID" value="AMW35780.1"/>
    <property type="molecule type" value="Genomic_DNA"/>
</dbReference>
<evidence type="ECO:0000313" key="1">
    <source>
        <dbReference type="EMBL" id="AMW35780.1"/>
    </source>
</evidence>
<accession>A0A143DGW0</accession>
<keyword evidence="1" id="KW-0614">Plasmid</keyword>
<evidence type="ECO:0008006" key="3">
    <source>
        <dbReference type="Google" id="ProtNLM"/>
    </source>
</evidence>
<reference evidence="1 2" key="1">
    <citation type="submission" date="2016-02" db="EMBL/GenBank/DDBJ databases">
        <title>Complete Genome of H5569, the type strain of the newly described species Haematospirillium jordaniae.</title>
        <authorList>
            <person name="Nicholson A.C."/>
            <person name="Humrighouse B.W."/>
            <person name="Loparov V."/>
            <person name="McQuiston J.R."/>
        </authorList>
    </citation>
    <scope>NUCLEOTIDE SEQUENCE [LARGE SCALE GENOMIC DNA]</scope>
    <source>
        <strain evidence="1 2">H5569</strain>
        <plasmid evidence="2">Plasmid unnamed 2</plasmid>
    </source>
</reference>
<dbReference type="OrthoDB" id="9806524at2"/>
<dbReference type="Pfam" id="PF07277">
    <property type="entry name" value="SapC"/>
    <property type="match status" value="1"/>
</dbReference>
<geneLocation type="plasmid" evidence="1 2">
    <name>unnamed 2</name>
</geneLocation>
<proteinExistence type="predicted"/>
<dbReference type="RefSeq" id="WP_066137063.1">
    <property type="nucleotide sequence ID" value="NZ_CP014527.1"/>
</dbReference>
<dbReference type="Proteomes" id="UP000076066">
    <property type="component" value="Plasmid unnamed 2"/>
</dbReference>
<dbReference type="InterPro" id="IPR010836">
    <property type="entry name" value="SapC"/>
</dbReference>
<name>A0A143DGW0_9PROT</name>